<evidence type="ECO:0000313" key="12">
    <source>
        <dbReference type="Proteomes" id="UP000619101"/>
    </source>
</evidence>
<dbReference type="SUPFAM" id="SSF82861">
    <property type="entry name" value="Mechanosensitive channel protein MscS (YggB), transmembrane region"/>
    <property type="match status" value="1"/>
</dbReference>
<evidence type="ECO:0000259" key="8">
    <source>
        <dbReference type="Pfam" id="PF00924"/>
    </source>
</evidence>
<dbReference type="InterPro" id="IPR049278">
    <property type="entry name" value="MS_channel_C"/>
</dbReference>
<dbReference type="InterPro" id="IPR011014">
    <property type="entry name" value="MscS_channel_TM-2"/>
</dbReference>
<comment type="subcellular location">
    <subcellularLocation>
        <location evidence="1">Cell membrane</location>
        <topology evidence="1">Multi-pass membrane protein</topology>
    </subcellularLocation>
</comment>
<keyword evidence="12" id="KW-1185">Reference proteome</keyword>
<evidence type="ECO:0000256" key="3">
    <source>
        <dbReference type="ARBA" id="ARBA00022475"/>
    </source>
</evidence>
<dbReference type="SUPFAM" id="SSF50182">
    <property type="entry name" value="Sm-like ribonucleoproteins"/>
    <property type="match status" value="1"/>
</dbReference>
<evidence type="ECO:0000256" key="1">
    <source>
        <dbReference type="ARBA" id="ARBA00004651"/>
    </source>
</evidence>
<dbReference type="InterPro" id="IPR011066">
    <property type="entry name" value="MscS_channel_C_sf"/>
</dbReference>
<evidence type="ECO:0000256" key="2">
    <source>
        <dbReference type="ARBA" id="ARBA00008017"/>
    </source>
</evidence>
<evidence type="ECO:0000256" key="7">
    <source>
        <dbReference type="SAM" id="Phobius"/>
    </source>
</evidence>
<dbReference type="RefSeq" id="WP_191701058.1">
    <property type="nucleotide sequence ID" value="NZ_JACSPZ010000008.1"/>
</dbReference>
<keyword evidence="4 7" id="KW-0812">Transmembrane</keyword>
<reference evidence="11 12" key="1">
    <citation type="submission" date="2020-08" db="EMBL/GenBank/DDBJ databases">
        <title>A Genomic Blueprint of the Chicken Gut Microbiome.</title>
        <authorList>
            <person name="Gilroy R."/>
            <person name="Ravi A."/>
            <person name="Getino M."/>
            <person name="Pursley I."/>
            <person name="Horton D.L."/>
            <person name="Alikhan N.-F."/>
            <person name="Baker D."/>
            <person name="Gharbi K."/>
            <person name="Hall N."/>
            <person name="Watson M."/>
            <person name="Adriaenssens E.M."/>
            <person name="Foster-Nyarko E."/>
            <person name="Jarju S."/>
            <person name="Secka A."/>
            <person name="Antonio M."/>
            <person name="Oren A."/>
            <person name="Chaudhuri R."/>
            <person name="La Ragione R.M."/>
            <person name="Hildebrand F."/>
            <person name="Pallen M.J."/>
        </authorList>
    </citation>
    <scope>NUCLEOTIDE SEQUENCE [LARGE SCALE GENOMIC DNA]</scope>
    <source>
        <strain evidence="11 12">A46</strain>
    </source>
</reference>
<gene>
    <name evidence="11" type="ORF">H9635_14590</name>
</gene>
<name>A0ABR8Y1E1_9BACL</name>
<proteinExistence type="inferred from homology"/>
<dbReference type="InterPro" id="IPR045276">
    <property type="entry name" value="YbiO_bact"/>
</dbReference>
<keyword evidence="3" id="KW-1003">Cell membrane</keyword>
<dbReference type="Pfam" id="PF21088">
    <property type="entry name" value="MS_channel_1st"/>
    <property type="match status" value="1"/>
</dbReference>
<comment type="similarity">
    <text evidence="2">Belongs to the MscS (TC 1.A.23) family.</text>
</comment>
<dbReference type="InterPro" id="IPR006685">
    <property type="entry name" value="MscS_channel_2nd"/>
</dbReference>
<feature type="domain" description="Mechanosensitive ion channel MscS C-terminal" evidence="9">
    <location>
        <begin position="206"/>
        <end position="289"/>
    </location>
</feature>
<dbReference type="Gene3D" id="2.30.30.60">
    <property type="match status" value="1"/>
</dbReference>
<feature type="transmembrane region" description="Helical" evidence="7">
    <location>
        <begin position="86"/>
        <end position="107"/>
    </location>
</feature>
<evidence type="ECO:0000256" key="6">
    <source>
        <dbReference type="ARBA" id="ARBA00023136"/>
    </source>
</evidence>
<evidence type="ECO:0000259" key="10">
    <source>
        <dbReference type="Pfam" id="PF21088"/>
    </source>
</evidence>
<dbReference type="InterPro" id="IPR049142">
    <property type="entry name" value="MS_channel_1st"/>
</dbReference>
<dbReference type="EMBL" id="JACSPZ010000008">
    <property type="protein sequence ID" value="MBD8037977.1"/>
    <property type="molecule type" value="Genomic_DNA"/>
</dbReference>
<dbReference type="Gene3D" id="3.30.70.100">
    <property type="match status" value="1"/>
</dbReference>
<protein>
    <submittedName>
        <fullName evidence="11">Mechanosensitive ion channel family protein</fullName>
    </submittedName>
</protein>
<feature type="transmembrane region" description="Helical" evidence="7">
    <location>
        <begin position="113"/>
        <end position="133"/>
    </location>
</feature>
<feature type="domain" description="Mechanosensitive ion channel MscS" evidence="8">
    <location>
        <begin position="135"/>
        <end position="199"/>
    </location>
</feature>
<keyword evidence="6 7" id="KW-0472">Membrane</keyword>
<comment type="caution">
    <text evidence="11">The sequence shown here is derived from an EMBL/GenBank/DDBJ whole genome shotgun (WGS) entry which is preliminary data.</text>
</comment>
<evidence type="ECO:0000256" key="5">
    <source>
        <dbReference type="ARBA" id="ARBA00022989"/>
    </source>
</evidence>
<dbReference type="SUPFAM" id="SSF82689">
    <property type="entry name" value="Mechanosensitive channel protein MscS (YggB), C-terminal domain"/>
    <property type="match status" value="1"/>
</dbReference>
<dbReference type="Pfam" id="PF00924">
    <property type="entry name" value="MS_channel_2nd"/>
    <property type="match status" value="1"/>
</dbReference>
<evidence type="ECO:0000313" key="11">
    <source>
        <dbReference type="EMBL" id="MBD8037977.1"/>
    </source>
</evidence>
<keyword evidence="5 7" id="KW-1133">Transmembrane helix</keyword>
<feature type="domain" description="Mechanosensitive ion channel transmembrane helices 2/3" evidence="10">
    <location>
        <begin position="94"/>
        <end position="134"/>
    </location>
</feature>
<dbReference type="PANTHER" id="PTHR30460">
    <property type="entry name" value="MODERATE CONDUCTANCE MECHANOSENSITIVE CHANNEL YBIO"/>
    <property type="match status" value="1"/>
</dbReference>
<evidence type="ECO:0000256" key="4">
    <source>
        <dbReference type="ARBA" id="ARBA00022692"/>
    </source>
</evidence>
<dbReference type="InterPro" id="IPR010920">
    <property type="entry name" value="LSM_dom_sf"/>
</dbReference>
<dbReference type="Proteomes" id="UP000619101">
    <property type="component" value="Unassembled WGS sequence"/>
</dbReference>
<sequence length="305" mass="33896">MEEDLKLEEGIDFEDIATTDLKGLARYTTKLWDYVTSQDFWDMIILASAKILAIIVISYIVVFVGKKVIHRIFMLRVRNNERRQLTIVKLLQSVLSYLVYFSAIMGILSAVNIQVAGLLAGAGIASVAIAFGAQNLVKDVITGFFIILEDQFGVGDFVKINTAEGTVMEIGLRTTKVKGITGEQFIIPNGSIVDVVNYSINNSKATISMQIPLETNIEKVQMIIQNYLDTLPEKHEELVTAPVFLGITNTTSTEATIGITLETLPLQHYSISRVIRKDVMDILTRNGIPLAVPKMMFYERNQGGE</sequence>
<feature type="transmembrane region" description="Helical" evidence="7">
    <location>
        <begin position="40"/>
        <end position="65"/>
    </location>
</feature>
<accession>A0ABR8Y1E1</accession>
<organism evidence="11 12">
    <name type="scientific">Solibacillus faecavium</name>
    <dbReference type="NCBI Taxonomy" id="2762221"/>
    <lineage>
        <taxon>Bacteria</taxon>
        <taxon>Bacillati</taxon>
        <taxon>Bacillota</taxon>
        <taxon>Bacilli</taxon>
        <taxon>Bacillales</taxon>
        <taxon>Caryophanaceae</taxon>
        <taxon>Solibacillus</taxon>
    </lineage>
</organism>
<dbReference type="Pfam" id="PF21082">
    <property type="entry name" value="MS_channel_3rd"/>
    <property type="match status" value="1"/>
</dbReference>
<dbReference type="InterPro" id="IPR023408">
    <property type="entry name" value="MscS_beta-dom_sf"/>
</dbReference>
<evidence type="ECO:0000259" key="9">
    <source>
        <dbReference type="Pfam" id="PF21082"/>
    </source>
</evidence>
<dbReference type="Gene3D" id="1.10.287.1260">
    <property type="match status" value="1"/>
</dbReference>
<dbReference type="PANTHER" id="PTHR30460:SF0">
    <property type="entry name" value="MODERATE CONDUCTANCE MECHANOSENSITIVE CHANNEL YBIO"/>
    <property type="match status" value="1"/>
</dbReference>